<protein>
    <recommendedName>
        <fullName evidence="9">Uracil permease</fullName>
    </recommendedName>
</protein>
<dbReference type="PANTHER" id="PTHR30618:SF0">
    <property type="entry name" value="PURINE-URACIL PERMEASE NCS1"/>
    <property type="match status" value="1"/>
</dbReference>
<name>A0A438MVP0_EXOME</name>
<accession>A0A438MVP0</accession>
<dbReference type="VEuPathDB" id="FungiDB:PV10_04560"/>
<evidence type="ECO:0000256" key="6">
    <source>
        <dbReference type="SAM" id="Phobius"/>
    </source>
</evidence>
<dbReference type="InterPro" id="IPR001248">
    <property type="entry name" value="Pur-cyt_permease"/>
</dbReference>
<dbReference type="Gene3D" id="1.10.4160.10">
    <property type="entry name" value="Hydantoin permease"/>
    <property type="match status" value="1"/>
</dbReference>
<feature type="transmembrane region" description="Helical" evidence="6">
    <location>
        <begin position="87"/>
        <end position="107"/>
    </location>
</feature>
<dbReference type="EMBL" id="NAJM01000054">
    <property type="protein sequence ID" value="RVX66950.1"/>
    <property type="molecule type" value="Genomic_DNA"/>
</dbReference>
<keyword evidence="4 6" id="KW-1133">Transmembrane helix</keyword>
<keyword evidence="3 6" id="KW-0812">Transmembrane</keyword>
<keyword evidence="5 6" id="KW-0472">Membrane</keyword>
<evidence type="ECO:0000256" key="4">
    <source>
        <dbReference type="ARBA" id="ARBA00022989"/>
    </source>
</evidence>
<evidence type="ECO:0000256" key="1">
    <source>
        <dbReference type="ARBA" id="ARBA00004141"/>
    </source>
</evidence>
<feature type="transmembrane region" description="Helical" evidence="6">
    <location>
        <begin position="141"/>
        <end position="163"/>
    </location>
</feature>
<evidence type="ECO:0000256" key="2">
    <source>
        <dbReference type="ARBA" id="ARBA00008974"/>
    </source>
</evidence>
<organism evidence="7 8">
    <name type="scientific">Exophiala mesophila</name>
    <name type="common">Black yeast-like fungus</name>
    <dbReference type="NCBI Taxonomy" id="212818"/>
    <lineage>
        <taxon>Eukaryota</taxon>
        <taxon>Fungi</taxon>
        <taxon>Dikarya</taxon>
        <taxon>Ascomycota</taxon>
        <taxon>Pezizomycotina</taxon>
        <taxon>Eurotiomycetes</taxon>
        <taxon>Chaetothyriomycetidae</taxon>
        <taxon>Chaetothyriales</taxon>
        <taxon>Herpotrichiellaceae</taxon>
        <taxon>Exophiala</taxon>
    </lineage>
</organism>
<evidence type="ECO:0000313" key="7">
    <source>
        <dbReference type="EMBL" id="RVX66950.1"/>
    </source>
</evidence>
<dbReference type="OrthoDB" id="2018619at2759"/>
<dbReference type="CDD" id="cd11482">
    <property type="entry name" value="SLC-NCS1sbd_NRT1-like"/>
    <property type="match status" value="1"/>
</dbReference>
<feature type="transmembrane region" description="Helical" evidence="6">
    <location>
        <begin position="207"/>
        <end position="226"/>
    </location>
</feature>
<dbReference type="GO" id="GO:0015205">
    <property type="term" value="F:nucleobase transmembrane transporter activity"/>
    <property type="evidence" value="ECO:0007669"/>
    <property type="project" value="TreeGrafter"/>
</dbReference>
<evidence type="ECO:0000256" key="3">
    <source>
        <dbReference type="ARBA" id="ARBA00022692"/>
    </source>
</evidence>
<dbReference type="AlphaFoldDB" id="A0A438MVP0"/>
<dbReference type="PANTHER" id="PTHR30618">
    <property type="entry name" value="NCS1 FAMILY PURINE/PYRIMIDINE TRANSPORTER"/>
    <property type="match status" value="1"/>
</dbReference>
<dbReference type="Proteomes" id="UP000288859">
    <property type="component" value="Unassembled WGS sequence"/>
</dbReference>
<evidence type="ECO:0000313" key="8">
    <source>
        <dbReference type="Proteomes" id="UP000288859"/>
    </source>
</evidence>
<feature type="transmembrane region" description="Helical" evidence="6">
    <location>
        <begin position="288"/>
        <end position="312"/>
    </location>
</feature>
<comment type="caution">
    <text evidence="7">The sequence shown here is derived from an EMBL/GenBank/DDBJ whole genome shotgun (WGS) entry which is preliminary data.</text>
</comment>
<dbReference type="InterPro" id="IPR045225">
    <property type="entry name" value="Uracil/uridine/allantoin_perm"/>
</dbReference>
<dbReference type="Pfam" id="PF02133">
    <property type="entry name" value="Transp_cyt_pur"/>
    <property type="match status" value="1"/>
</dbReference>
<comment type="subcellular location">
    <subcellularLocation>
        <location evidence="1">Membrane</location>
        <topology evidence="1">Multi-pass membrane protein</topology>
    </subcellularLocation>
</comment>
<evidence type="ECO:0000256" key="5">
    <source>
        <dbReference type="ARBA" id="ARBA00023136"/>
    </source>
</evidence>
<dbReference type="GO" id="GO:0005886">
    <property type="term" value="C:plasma membrane"/>
    <property type="evidence" value="ECO:0007669"/>
    <property type="project" value="TreeGrafter"/>
</dbReference>
<gene>
    <name evidence="7" type="ORF">B0A52_09074</name>
</gene>
<comment type="similarity">
    <text evidence="2">Belongs to the purine-cytosine permease (2.A.39) family.</text>
</comment>
<sequence length="542" mass="60655">MPSFDVSKYKEDLKKKRHLEGWVLQKQESSWAPPGTWSNIDLDITPVERRTWTSMTIFGYWFSDIISIQSWQTGSTILAIGLTWREAVFGIIFGSFVMGVPMTLNGYTGAKTHAPFPILARSSFGYHLAKFPVVVRLITALFWHSITNFLAVGPMIQVIRSIWPSFRTLPNSLPESAGITTQQMVAYFLVWIVQFPILMIPPHKMRWLFYVKVVMCVATIVGMTIWTCTRGGTGDIWDQQAQVSGSAKSWLIMWSLNSCTASWSTVGVNIPDFTRYLKKPKAALTQSIFFPVLCSWVAIIGVVVASASYMIYNEYVWDPIAIIDTWDGPAGRAGAFFAGLSWLIAQICVNMSATVISGANDLVNLFPKWFNIRRGSIFITIIGGWAMVPWKILHSASSLLSFMGSLGIFLAPTMGILITDFYVVKRQKLDLPALYQPHARYRYVAGVNWRAMAALLCSIIPALPGLAYNVNPNVDIGGAIYISQFNWYYGIVVASVVYGGTSLIWPATETLVPCMIDSIDDAEIQRDFEKKLDVEITTEKKE</sequence>
<feature type="transmembrane region" description="Helical" evidence="6">
    <location>
        <begin position="399"/>
        <end position="423"/>
    </location>
</feature>
<feature type="transmembrane region" description="Helical" evidence="6">
    <location>
        <begin position="184"/>
        <end position="201"/>
    </location>
</feature>
<feature type="transmembrane region" description="Helical" evidence="6">
    <location>
        <begin position="487"/>
        <end position="505"/>
    </location>
</feature>
<feature type="transmembrane region" description="Helical" evidence="6">
    <location>
        <begin position="332"/>
        <end position="356"/>
    </location>
</feature>
<proteinExistence type="inferred from homology"/>
<feature type="transmembrane region" description="Helical" evidence="6">
    <location>
        <begin position="443"/>
        <end position="467"/>
    </location>
</feature>
<feature type="transmembrane region" description="Helical" evidence="6">
    <location>
        <begin position="377"/>
        <end position="393"/>
    </location>
</feature>
<reference evidence="7 8" key="1">
    <citation type="submission" date="2017-03" db="EMBL/GenBank/DDBJ databases">
        <title>Genomes of endolithic fungi from Antarctica.</title>
        <authorList>
            <person name="Coleine C."/>
            <person name="Masonjones S."/>
            <person name="Stajich J.E."/>
        </authorList>
    </citation>
    <scope>NUCLEOTIDE SEQUENCE [LARGE SCALE GENOMIC DNA]</scope>
    <source>
        <strain evidence="7 8">CCFEE 6314</strain>
    </source>
</reference>
<evidence type="ECO:0008006" key="9">
    <source>
        <dbReference type="Google" id="ProtNLM"/>
    </source>
</evidence>